<dbReference type="InterPro" id="IPR031807">
    <property type="entry name" value="HicB-like"/>
</dbReference>
<dbReference type="SUPFAM" id="SSF143100">
    <property type="entry name" value="TTHA1013/TTHA0281-like"/>
    <property type="match status" value="1"/>
</dbReference>
<dbReference type="PANTHER" id="PTHR34504">
    <property type="entry name" value="ANTITOXIN HICB"/>
    <property type="match status" value="1"/>
</dbReference>
<gene>
    <name evidence="2" type="ORF">A2Y83_04530</name>
</gene>
<name>A0A1F5S4N0_9BACT</name>
<evidence type="ECO:0000259" key="1">
    <source>
        <dbReference type="Pfam" id="PF15919"/>
    </source>
</evidence>
<comment type="caution">
    <text evidence="2">The sequence shown here is derived from an EMBL/GenBank/DDBJ whole genome shotgun (WGS) entry which is preliminary data.</text>
</comment>
<dbReference type="EMBL" id="MFFS01000060">
    <property type="protein sequence ID" value="OGF21512.1"/>
    <property type="molecule type" value="Genomic_DNA"/>
</dbReference>
<reference evidence="2 3" key="1">
    <citation type="journal article" date="2016" name="Nat. Commun.">
        <title>Thousands of microbial genomes shed light on interconnected biogeochemical processes in an aquifer system.</title>
        <authorList>
            <person name="Anantharaman K."/>
            <person name="Brown C.T."/>
            <person name="Hug L.A."/>
            <person name="Sharon I."/>
            <person name="Castelle C.J."/>
            <person name="Probst A.J."/>
            <person name="Thomas B.C."/>
            <person name="Singh A."/>
            <person name="Wilkins M.J."/>
            <person name="Karaoz U."/>
            <person name="Brodie E.L."/>
            <person name="Williams K.H."/>
            <person name="Hubbard S.S."/>
            <person name="Banfield J.F."/>
        </authorList>
    </citation>
    <scope>NUCLEOTIDE SEQUENCE [LARGE SCALE GENOMIC DNA]</scope>
</reference>
<evidence type="ECO:0000313" key="2">
    <source>
        <dbReference type="EMBL" id="OGF21512.1"/>
    </source>
</evidence>
<evidence type="ECO:0000313" key="3">
    <source>
        <dbReference type="Proteomes" id="UP000178323"/>
    </source>
</evidence>
<feature type="domain" description="HicB-like antitoxin of toxin-antitoxin system" evidence="1">
    <location>
        <begin position="10"/>
        <end position="71"/>
    </location>
</feature>
<dbReference type="Proteomes" id="UP000178323">
    <property type="component" value="Unassembled WGS sequence"/>
</dbReference>
<accession>A0A1F5S4N0</accession>
<organism evidence="2 3">
    <name type="scientific">Candidatus Falkowbacteria bacterium RBG_13_39_14</name>
    <dbReference type="NCBI Taxonomy" id="1797985"/>
    <lineage>
        <taxon>Bacteria</taxon>
        <taxon>Candidatus Falkowiibacteriota</taxon>
    </lineage>
</organism>
<dbReference type="STRING" id="1797985.A2Y83_04530"/>
<sequence length="80" mass="9020">MKTLYHNRIFPVILEEDETGGYVVINPAIEGCYSQGETIEEALENIKEATELCLEEPAQKAQTKIRNISLHLINLNGKYA</sequence>
<dbReference type="PANTHER" id="PTHR34504:SF4">
    <property type="entry name" value="ANTITOXIN HICB"/>
    <property type="match status" value="1"/>
</dbReference>
<dbReference type="Pfam" id="PF15919">
    <property type="entry name" value="HicB_lk_antitox"/>
    <property type="match status" value="1"/>
</dbReference>
<dbReference type="InterPro" id="IPR051404">
    <property type="entry name" value="TA_system_antitoxin"/>
</dbReference>
<proteinExistence type="predicted"/>
<dbReference type="InterPro" id="IPR035069">
    <property type="entry name" value="TTHA1013/TTHA0281-like"/>
</dbReference>
<dbReference type="AlphaFoldDB" id="A0A1F5S4N0"/>
<dbReference type="Gene3D" id="3.30.160.250">
    <property type="match status" value="1"/>
</dbReference>
<protein>
    <recommendedName>
        <fullName evidence="1">HicB-like antitoxin of toxin-antitoxin system domain-containing protein</fullName>
    </recommendedName>
</protein>